<evidence type="ECO:0000313" key="1">
    <source>
        <dbReference type="EMBL" id="TJZ73177.1"/>
    </source>
</evidence>
<sequence>MTDPLTQAVASTEARWSASPASAQLWAGVIHLAIQDLHWYVRRYVTRVDQSAQACNWDLVQMERDGQDALRFLFGQDRAAHAAGVCDVLDLRLGAIRLALARQLGTDVATLRRAADDHQTR</sequence>
<accession>A0A4U0PXB7</accession>
<name>A0A4U0PXB7_9NEIS</name>
<keyword evidence="2" id="KW-1185">Reference proteome</keyword>
<dbReference type="EMBL" id="SUMF01000011">
    <property type="protein sequence ID" value="TJZ73177.1"/>
    <property type="molecule type" value="Genomic_DNA"/>
</dbReference>
<proteinExistence type="predicted"/>
<organism evidence="1 2">
    <name type="scientific">Chitiniphilus eburneus</name>
    <dbReference type="NCBI Taxonomy" id="2571148"/>
    <lineage>
        <taxon>Bacteria</taxon>
        <taxon>Pseudomonadati</taxon>
        <taxon>Pseudomonadota</taxon>
        <taxon>Betaproteobacteria</taxon>
        <taxon>Neisseriales</taxon>
        <taxon>Chitinibacteraceae</taxon>
        <taxon>Chitiniphilus</taxon>
    </lineage>
</organism>
<gene>
    <name evidence="1" type="ORF">FAZ21_11200</name>
</gene>
<evidence type="ECO:0000313" key="2">
    <source>
        <dbReference type="Proteomes" id="UP000310016"/>
    </source>
</evidence>
<protein>
    <submittedName>
        <fullName evidence="1">Uncharacterized protein</fullName>
    </submittedName>
</protein>
<dbReference type="Proteomes" id="UP000310016">
    <property type="component" value="Unassembled WGS sequence"/>
</dbReference>
<dbReference type="AlphaFoldDB" id="A0A4U0PXB7"/>
<reference evidence="1 2" key="1">
    <citation type="submission" date="2019-04" db="EMBL/GenBank/DDBJ databases">
        <title>Chitiniphilus eburnea sp. nov., a novel chitinolytic bacterium isolated from aquaculture sludge.</title>
        <authorList>
            <person name="Sheng M."/>
        </authorList>
    </citation>
    <scope>NUCLEOTIDE SEQUENCE [LARGE SCALE GENOMIC DNA]</scope>
    <source>
        <strain evidence="1 2">HX-2-15</strain>
    </source>
</reference>
<comment type="caution">
    <text evidence="1">The sequence shown here is derived from an EMBL/GenBank/DDBJ whole genome shotgun (WGS) entry which is preliminary data.</text>
</comment>
<dbReference type="RefSeq" id="WP_136773535.1">
    <property type="nucleotide sequence ID" value="NZ_CP156074.1"/>
</dbReference>